<evidence type="ECO:0000256" key="1">
    <source>
        <dbReference type="ARBA" id="ARBA00023002"/>
    </source>
</evidence>
<feature type="domain" description="D-isomer specific 2-hydroxyacid dehydrogenase catalytic" evidence="4">
    <location>
        <begin position="29"/>
        <end position="314"/>
    </location>
</feature>
<evidence type="ECO:0000259" key="5">
    <source>
        <dbReference type="Pfam" id="PF02826"/>
    </source>
</evidence>
<dbReference type="EMBL" id="CP015583">
    <property type="protein sequence ID" value="APT58461.1"/>
    <property type="molecule type" value="Genomic_DNA"/>
</dbReference>
<name>A0A1L7AIA0_9PROT</name>
<evidence type="ECO:0000256" key="3">
    <source>
        <dbReference type="RuleBase" id="RU003719"/>
    </source>
</evidence>
<dbReference type="AlphaFoldDB" id="A0A1L7AIA0"/>
<accession>A0A1L7AIA0</accession>
<sequence length="322" mass="34886">MFPGKDALTICFAHPAYQIQKRFEARSTGIRSFQVATRDELLARAPEADVVVVSGLWSNEVLSRTERLRYVQSISAGVDQYAQPAFRERGVRLASAAGVNANAVSEHAIALVLAVSRLFPMARDNQAKHVWRGMIGEIAKREDELGGKTMLVVGLGRIGGRLARLARAFGMHVIGLRRDPSAGANGADEVHATAALKSLLPRADFVVLTCPLTPETEGLIDAGALSLMKPSAHLVNVARGKVVVEPALIEALREGRIAGAALDCVAEEPLPEASPLWDLPNVFVTPHTAGETRRYEDNVLDILEENLARLWRGEADLRNQVV</sequence>
<dbReference type="KEGG" id="rgi:RGI145_16430"/>
<dbReference type="GO" id="GO:0051287">
    <property type="term" value="F:NAD binding"/>
    <property type="evidence" value="ECO:0007669"/>
    <property type="project" value="InterPro"/>
</dbReference>
<keyword evidence="1 3" id="KW-0560">Oxidoreductase</keyword>
<keyword evidence="2" id="KW-0520">NAD</keyword>
<dbReference type="Proteomes" id="UP000185494">
    <property type="component" value="Chromosome 1"/>
</dbReference>
<dbReference type="Pfam" id="PF02826">
    <property type="entry name" value="2-Hacid_dh_C"/>
    <property type="match status" value="1"/>
</dbReference>
<dbReference type="InterPro" id="IPR006139">
    <property type="entry name" value="D-isomer_2_OHA_DH_cat_dom"/>
</dbReference>
<dbReference type="eggNOG" id="COG0111">
    <property type="taxonomic scope" value="Bacteria"/>
</dbReference>
<dbReference type="GO" id="GO:0016616">
    <property type="term" value="F:oxidoreductase activity, acting on the CH-OH group of donors, NAD or NADP as acceptor"/>
    <property type="evidence" value="ECO:0007669"/>
    <property type="project" value="InterPro"/>
</dbReference>
<dbReference type="RefSeq" id="WP_075799225.1">
    <property type="nucleotide sequence ID" value="NZ_CP015583.1"/>
</dbReference>
<reference evidence="6 7" key="1">
    <citation type="submission" date="2016-05" db="EMBL/GenBank/DDBJ databases">
        <title>Complete Genome and Methylome Analysis of Psychrotrophic Bacterial Isolates from Antarctic Lake Untersee.</title>
        <authorList>
            <person name="Fomenkov A."/>
            <person name="Akimov V.N."/>
            <person name="Vasilyeva L.V."/>
            <person name="Andersen D."/>
            <person name="Vincze T."/>
            <person name="Roberts R.J."/>
        </authorList>
    </citation>
    <scope>NUCLEOTIDE SEQUENCE [LARGE SCALE GENOMIC DNA]</scope>
    <source>
        <strain evidence="6 7">U14-5</strain>
    </source>
</reference>
<dbReference type="Gene3D" id="3.40.50.720">
    <property type="entry name" value="NAD(P)-binding Rossmann-like Domain"/>
    <property type="match status" value="2"/>
</dbReference>
<dbReference type="CDD" id="cd05300">
    <property type="entry name" value="2-Hacid_dh_1"/>
    <property type="match status" value="1"/>
</dbReference>
<organism evidence="6 7">
    <name type="scientific">Roseomonas gilardii</name>
    <dbReference type="NCBI Taxonomy" id="257708"/>
    <lineage>
        <taxon>Bacteria</taxon>
        <taxon>Pseudomonadati</taxon>
        <taxon>Pseudomonadota</taxon>
        <taxon>Alphaproteobacteria</taxon>
        <taxon>Acetobacterales</taxon>
        <taxon>Roseomonadaceae</taxon>
        <taxon>Roseomonas</taxon>
    </lineage>
</organism>
<gene>
    <name evidence="6" type="ORF">RGI145_16430</name>
</gene>
<evidence type="ECO:0000313" key="7">
    <source>
        <dbReference type="Proteomes" id="UP000185494"/>
    </source>
</evidence>
<protein>
    <submittedName>
        <fullName evidence="6">Hydroxyacid dehydrogenase</fullName>
    </submittedName>
</protein>
<dbReference type="PANTHER" id="PTHR43333">
    <property type="entry name" value="2-HACID_DH_C DOMAIN-CONTAINING PROTEIN"/>
    <property type="match status" value="1"/>
</dbReference>
<evidence type="ECO:0000313" key="6">
    <source>
        <dbReference type="EMBL" id="APT58461.1"/>
    </source>
</evidence>
<evidence type="ECO:0000259" key="4">
    <source>
        <dbReference type="Pfam" id="PF00389"/>
    </source>
</evidence>
<evidence type="ECO:0000256" key="2">
    <source>
        <dbReference type="ARBA" id="ARBA00023027"/>
    </source>
</evidence>
<dbReference type="SUPFAM" id="SSF51735">
    <property type="entry name" value="NAD(P)-binding Rossmann-fold domains"/>
    <property type="match status" value="1"/>
</dbReference>
<dbReference type="PANTHER" id="PTHR43333:SF1">
    <property type="entry name" value="D-ISOMER SPECIFIC 2-HYDROXYACID DEHYDROGENASE NAD-BINDING DOMAIN-CONTAINING PROTEIN"/>
    <property type="match status" value="1"/>
</dbReference>
<dbReference type="InterPro" id="IPR036291">
    <property type="entry name" value="NAD(P)-bd_dom_sf"/>
</dbReference>
<comment type="similarity">
    <text evidence="3">Belongs to the D-isomer specific 2-hydroxyacid dehydrogenase family.</text>
</comment>
<dbReference type="SUPFAM" id="SSF52283">
    <property type="entry name" value="Formate/glycerate dehydrogenase catalytic domain-like"/>
    <property type="match status" value="1"/>
</dbReference>
<dbReference type="STRING" id="257708.RGI145_16430"/>
<dbReference type="Pfam" id="PF00389">
    <property type="entry name" value="2-Hacid_dh"/>
    <property type="match status" value="1"/>
</dbReference>
<dbReference type="InterPro" id="IPR006140">
    <property type="entry name" value="D-isomer_DH_NAD-bd"/>
</dbReference>
<feature type="domain" description="D-isomer specific 2-hydroxyacid dehydrogenase NAD-binding" evidence="5">
    <location>
        <begin position="109"/>
        <end position="289"/>
    </location>
</feature>
<proteinExistence type="inferred from homology"/>